<keyword evidence="1" id="KW-0472">Membrane</keyword>
<evidence type="ECO:0000313" key="2">
    <source>
        <dbReference type="EMBL" id="KVE24252.1"/>
    </source>
</evidence>
<dbReference type="EMBL" id="LOWA01000055">
    <property type="protein sequence ID" value="KVE24252.1"/>
    <property type="molecule type" value="Genomic_DNA"/>
</dbReference>
<keyword evidence="1" id="KW-0812">Transmembrane</keyword>
<dbReference type="OrthoDB" id="4302993at2"/>
<feature type="transmembrane region" description="Helical" evidence="1">
    <location>
        <begin position="31"/>
        <end position="49"/>
    </location>
</feature>
<accession>A0A103DWY9</accession>
<organism evidence="2 3">
    <name type="scientific">Burkholderia singularis</name>
    <dbReference type="NCBI Taxonomy" id="1503053"/>
    <lineage>
        <taxon>Bacteria</taxon>
        <taxon>Pseudomonadati</taxon>
        <taxon>Pseudomonadota</taxon>
        <taxon>Betaproteobacteria</taxon>
        <taxon>Burkholderiales</taxon>
        <taxon>Burkholderiaceae</taxon>
        <taxon>Burkholderia</taxon>
        <taxon>pseudomallei group</taxon>
    </lineage>
</organism>
<dbReference type="Proteomes" id="UP000062788">
    <property type="component" value="Unassembled WGS sequence"/>
</dbReference>
<evidence type="ECO:0000256" key="1">
    <source>
        <dbReference type="SAM" id="Phobius"/>
    </source>
</evidence>
<comment type="caution">
    <text evidence="2">The sequence shown here is derived from an EMBL/GenBank/DDBJ whole genome shotgun (WGS) entry which is preliminary data.</text>
</comment>
<dbReference type="InterPro" id="IPR020017">
    <property type="entry name" value="XapX_domain"/>
</dbReference>
<dbReference type="RefSeq" id="WP_059519938.1">
    <property type="nucleotide sequence ID" value="NZ_CP013448.1"/>
</dbReference>
<dbReference type="Pfam" id="PF07235">
    <property type="entry name" value="DUF1427"/>
    <property type="match status" value="1"/>
</dbReference>
<dbReference type="AlphaFoldDB" id="A0A103DWY9"/>
<sequence>MKPYISSLLAGILAGAVYYLIGVPSPAPPTIALAGLLGILAGEQILPIARRMLSGIRLRTAWSDAKCSQHMFGPLPGAHASDAAAKKHRSTPA</sequence>
<dbReference type="InterPro" id="IPR009872">
    <property type="entry name" value="DUF1427"/>
</dbReference>
<keyword evidence="3" id="KW-1185">Reference proteome</keyword>
<evidence type="ECO:0000313" key="3">
    <source>
        <dbReference type="Proteomes" id="UP000062788"/>
    </source>
</evidence>
<gene>
    <name evidence="2" type="ORF">WS67_01445</name>
</gene>
<feature type="transmembrane region" description="Helical" evidence="1">
    <location>
        <begin position="7"/>
        <end position="25"/>
    </location>
</feature>
<proteinExistence type="predicted"/>
<name>A0A103DWY9_9BURK</name>
<keyword evidence="1" id="KW-1133">Transmembrane helix</keyword>
<dbReference type="NCBIfam" id="TIGR03510">
    <property type="entry name" value="XapX"/>
    <property type="match status" value="1"/>
</dbReference>
<reference evidence="2 3" key="1">
    <citation type="submission" date="2015-11" db="EMBL/GenBank/DDBJ databases">
        <title>Expanding the genomic diversity of Burkholderia species for the development of highly accurate diagnostics.</title>
        <authorList>
            <person name="Sahl J."/>
            <person name="Keim P."/>
            <person name="Wagner D."/>
        </authorList>
    </citation>
    <scope>NUCLEOTIDE SEQUENCE [LARGE SCALE GENOMIC DNA]</scope>
    <source>
        <strain evidence="2 3">TSV85</strain>
    </source>
</reference>
<protein>
    <submittedName>
        <fullName evidence="2">XapX domain-containing protein</fullName>
    </submittedName>
</protein>